<keyword evidence="1" id="KW-0812">Transmembrane</keyword>
<reference evidence="2 3" key="1">
    <citation type="journal article" date="2013" name="J. Biotechnol.">
        <title>Establishment and interpretation of the genome sequence of the phytopathogenic fungus Rhizoctonia solani AG1-IB isolate 7/3/14.</title>
        <authorList>
            <person name="Wibberg D.W."/>
            <person name="Jelonek L.J."/>
            <person name="Rupp O.R."/>
            <person name="Hennig M.H."/>
            <person name="Eikmeyer F.E."/>
            <person name="Goesmann A.G."/>
            <person name="Hartmann A.H."/>
            <person name="Borriss R.B."/>
            <person name="Grosch R.G."/>
            <person name="Puehler A.P."/>
            <person name="Schlueter A.S."/>
        </authorList>
    </citation>
    <scope>NUCLEOTIDE SEQUENCE [LARGE SCALE GENOMIC DNA]</scope>
    <source>
        <strain evidence="3">AG1-IB / isolate 7/3/14</strain>
    </source>
</reference>
<keyword evidence="1" id="KW-1133">Transmembrane helix</keyword>
<protein>
    <recommendedName>
        <fullName evidence="4">Transmembrane protein</fullName>
    </recommendedName>
</protein>
<dbReference type="EMBL" id="CAOJ01002440">
    <property type="protein sequence ID" value="CCO27805.1"/>
    <property type="molecule type" value="Genomic_DNA"/>
</dbReference>
<evidence type="ECO:0000313" key="3">
    <source>
        <dbReference type="Proteomes" id="UP000012065"/>
    </source>
</evidence>
<feature type="transmembrane region" description="Helical" evidence="1">
    <location>
        <begin position="38"/>
        <end position="61"/>
    </location>
</feature>
<dbReference type="Proteomes" id="UP000012065">
    <property type="component" value="Unassembled WGS sequence"/>
</dbReference>
<evidence type="ECO:0008006" key="4">
    <source>
        <dbReference type="Google" id="ProtNLM"/>
    </source>
</evidence>
<name>M5BND8_THACB</name>
<comment type="caution">
    <text evidence="2">The sequence shown here is derived from an EMBL/GenBank/DDBJ whole genome shotgun (WGS) entry which is preliminary data.</text>
</comment>
<dbReference type="AlphaFoldDB" id="M5BND8"/>
<proteinExistence type="predicted"/>
<organism evidence="2 3">
    <name type="scientific">Thanatephorus cucumeris (strain AG1-IB / isolate 7/3/14)</name>
    <name type="common">Lettuce bottom rot fungus</name>
    <name type="synonym">Rhizoctonia solani</name>
    <dbReference type="NCBI Taxonomy" id="1108050"/>
    <lineage>
        <taxon>Eukaryota</taxon>
        <taxon>Fungi</taxon>
        <taxon>Dikarya</taxon>
        <taxon>Basidiomycota</taxon>
        <taxon>Agaricomycotina</taxon>
        <taxon>Agaricomycetes</taxon>
        <taxon>Cantharellales</taxon>
        <taxon>Ceratobasidiaceae</taxon>
        <taxon>Rhizoctonia</taxon>
        <taxon>Rhizoctonia solani AG-1</taxon>
    </lineage>
</organism>
<sequence>MGKYSDEPTFNIVLGSEEQPLVVGLDEKARRRRRYRRFAHFIIASIALIFVGYAAFGLFAYKVYAHSHIECVPYEGGKTTAKLPIFYPGSAVLLDSTISSGDVFVTHVEKDTNEVTVTFEEDISSKEEAEIRLCTLKGGKLTGAGLYVSKKDQQDLLPVIKSLKVEIPKSVSPPSVDLLPPRRRHCHLAGFFKWAGVWDSK</sequence>
<gene>
    <name evidence="2" type="ORF">BN14_01793</name>
</gene>
<keyword evidence="1" id="KW-0472">Membrane</keyword>
<evidence type="ECO:0000313" key="2">
    <source>
        <dbReference type="EMBL" id="CCO27805.1"/>
    </source>
</evidence>
<dbReference type="HOGENOM" id="CLU_117790_0_0_1"/>
<evidence type="ECO:0000256" key="1">
    <source>
        <dbReference type="SAM" id="Phobius"/>
    </source>
</evidence>
<accession>M5BND8</accession>